<sequence length="55" mass="5941">MTLLLPGSNLSTSLPPPTVNLNSLYLSLPNPLLLMLNISTTSPDVRYLSTVTRSI</sequence>
<dbReference type="Proteomes" id="UP000002664">
    <property type="component" value="Chromosome"/>
</dbReference>
<dbReference type="HOGENOM" id="CLU_3021151_0_0_2"/>
<reference evidence="1 2" key="1">
    <citation type="journal article" date="2011" name="J. Bacteriol.">
        <title>Genome analyses of icelandic strains of Sulfolobus islandicus, model organisms for genetic and virus-host interaction studies.</title>
        <authorList>
            <person name="Guo L."/>
            <person name="Brugger K."/>
            <person name="Liu C."/>
            <person name="Shah S.A."/>
            <person name="Zheng H."/>
            <person name="Zhu Y."/>
            <person name="Wang S."/>
            <person name="Lillestol R.K."/>
            <person name="Chen L."/>
            <person name="Frank J."/>
            <person name="Prangishvili D."/>
            <person name="Paulin L."/>
            <person name="She Q."/>
            <person name="Huang L."/>
            <person name="Garrett R.A."/>
        </authorList>
    </citation>
    <scope>NUCLEOTIDE SEQUENCE [LARGE SCALE GENOMIC DNA]</scope>
    <source>
        <strain evidence="1 2">REY15A</strain>
    </source>
</reference>
<evidence type="ECO:0000313" key="2">
    <source>
        <dbReference type="Proteomes" id="UP000002664"/>
    </source>
</evidence>
<accession>F0NE19</accession>
<evidence type="ECO:0000313" key="1">
    <source>
        <dbReference type="EMBL" id="ADX84955.1"/>
    </source>
</evidence>
<dbReference type="AlphaFoldDB" id="F0NE19"/>
<keyword evidence="2" id="KW-1185">Reference proteome</keyword>
<gene>
    <name evidence="1" type="ordered locus">SiRe_0882</name>
</gene>
<name>F0NE19_SACI5</name>
<organism evidence="1 2">
    <name type="scientific">Saccharolobus islandicus (strain REY15A)</name>
    <name type="common">Sulfolobus islandicus</name>
    <dbReference type="NCBI Taxonomy" id="930945"/>
    <lineage>
        <taxon>Archaea</taxon>
        <taxon>Thermoproteota</taxon>
        <taxon>Thermoprotei</taxon>
        <taxon>Sulfolobales</taxon>
        <taxon>Sulfolobaceae</taxon>
        <taxon>Saccharolobus</taxon>
    </lineage>
</organism>
<dbReference type="KEGG" id="sir:SiRe_0882"/>
<proteinExistence type="predicted"/>
<dbReference type="EMBL" id="CP002425">
    <property type="protein sequence ID" value="ADX84955.1"/>
    <property type="molecule type" value="Genomic_DNA"/>
</dbReference>
<protein>
    <submittedName>
        <fullName evidence="1">Uncharacterized protein</fullName>
    </submittedName>
</protein>